<protein>
    <recommendedName>
        <fullName evidence="1">Exocyst complex subunit EXOC6/Sec15 C-terminal domain-containing protein</fullName>
    </recommendedName>
</protein>
<feature type="domain" description="Exocyst complex subunit EXOC6/Sec15 C-terminal" evidence="1">
    <location>
        <begin position="182"/>
        <end position="503"/>
    </location>
</feature>
<dbReference type="EMBL" id="OZ020111">
    <property type="protein sequence ID" value="CAK9264560.1"/>
    <property type="molecule type" value="Genomic_DNA"/>
</dbReference>
<dbReference type="Proteomes" id="UP001497444">
    <property type="component" value="Chromosome 16"/>
</dbReference>
<name>A0ABP0WCN4_9BRYO</name>
<evidence type="ECO:0000259" key="1">
    <source>
        <dbReference type="Pfam" id="PF04091"/>
    </source>
</evidence>
<dbReference type="PANTHER" id="PTHR12702:SF0">
    <property type="entry name" value="EXOCYST COMPLEX COMPONENT 6"/>
    <property type="match status" value="1"/>
</dbReference>
<keyword evidence="3" id="KW-1185">Reference proteome</keyword>
<dbReference type="InterPro" id="IPR042045">
    <property type="entry name" value="EXOC6/Sec15_C_dom1"/>
</dbReference>
<reference evidence="2" key="1">
    <citation type="submission" date="2024-02" db="EMBL/GenBank/DDBJ databases">
        <authorList>
            <consortium name="ELIXIR-Norway"/>
            <consortium name="Elixir Norway"/>
        </authorList>
    </citation>
    <scope>NUCLEOTIDE SEQUENCE</scope>
</reference>
<organism evidence="2 3">
    <name type="scientific">Sphagnum jensenii</name>
    <dbReference type="NCBI Taxonomy" id="128206"/>
    <lineage>
        <taxon>Eukaryota</taxon>
        <taxon>Viridiplantae</taxon>
        <taxon>Streptophyta</taxon>
        <taxon>Embryophyta</taxon>
        <taxon>Bryophyta</taxon>
        <taxon>Sphagnophytina</taxon>
        <taxon>Sphagnopsida</taxon>
        <taxon>Sphagnales</taxon>
        <taxon>Sphagnaceae</taxon>
        <taxon>Sphagnum</taxon>
    </lineage>
</organism>
<proteinExistence type="predicted"/>
<dbReference type="InterPro" id="IPR007225">
    <property type="entry name" value="EXOC6/Sec15"/>
</dbReference>
<evidence type="ECO:0000313" key="2">
    <source>
        <dbReference type="EMBL" id="CAK9264560.1"/>
    </source>
</evidence>
<dbReference type="InterPro" id="IPR046361">
    <property type="entry name" value="EXOC6/Sec15_C"/>
</dbReference>
<accession>A0ABP0WCN4</accession>
<dbReference type="Gene3D" id="1.10.357.30">
    <property type="entry name" value="Exocyst complex subunit Sec15 C-terminal domain, N-terminal subdomain"/>
    <property type="match status" value="1"/>
</dbReference>
<dbReference type="PANTHER" id="PTHR12702">
    <property type="entry name" value="SEC15"/>
    <property type="match status" value="1"/>
</dbReference>
<dbReference type="Pfam" id="PF04091">
    <property type="entry name" value="Sec15_C"/>
    <property type="match status" value="1"/>
</dbReference>
<evidence type="ECO:0000313" key="3">
    <source>
        <dbReference type="Proteomes" id="UP001497444"/>
    </source>
</evidence>
<sequence length="553" mass="62730">MATQVLSALSSVQTIISSLDTAVKAKNRLKKTAKGYKETLDKLKIHKAILDKLVTLAAESGRNMDDDARKVLEGLQKETNSLKERIETDNSLQRLLSPGRFDGKLKSLHEMVQSLCTLVHLQGIGRGDDAAREHTAFLEVQNFELQRFIEEMVESSGTPTSVTQQHSLQAGPCPEDDYKRMFTECSQRIDNILAMDNLQEMTMLTTKEEYLLYMECVVPFGAIETPTSPITLPSTGGCSHAVPECIEAILSFVKGCASSLSGAEEERHYYEMVRTHLVQLITHVLSEAISTSFKDRQLSVKEGIQLFLNASQLRDFPESKYFKREVKDKYPLLIGDNLEWDLSCNDVQQWEPLKHCAWTTINQAVFTEMKWEATFLRINWLPEDSTQAAQMDYLKPVDNYLKLLAAILEHPGLDDNLCEKHNCFTSLLFELDNCIVGMFSNNVVENFNTHAVTAINSNIQDIQRFAEDIDGSWFRSTDTYGLISSALSNARKWVDMLMSIEPQLLPDRLSREDYYIFLKDAYELDADSRTVISVCEKFAHSDDCRAMSFLLSR</sequence>
<gene>
    <name evidence="2" type="ORF">CSSPJE1EN1_LOCUS10038</name>
</gene>